<gene>
    <name evidence="1" type="ORF">M9H77_07001</name>
</gene>
<accession>A0ACC0BTP9</accession>
<name>A0ACC0BTP9_CATRO</name>
<evidence type="ECO:0000313" key="2">
    <source>
        <dbReference type="Proteomes" id="UP001060085"/>
    </source>
</evidence>
<protein>
    <submittedName>
        <fullName evidence="1">Uncharacterized protein</fullName>
    </submittedName>
</protein>
<reference evidence="2" key="1">
    <citation type="journal article" date="2023" name="Nat. Plants">
        <title>Single-cell RNA sequencing provides a high-resolution roadmap for understanding the multicellular compartmentation of specialized metabolism.</title>
        <authorList>
            <person name="Sun S."/>
            <person name="Shen X."/>
            <person name="Li Y."/>
            <person name="Li Y."/>
            <person name="Wang S."/>
            <person name="Li R."/>
            <person name="Zhang H."/>
            <person name="Shen G."/>
            <person name="Guo B."/>
            <person name="Wei J."/>
            <person name="Xu J."/>
            <person name="St-Pierre B."/>
            <person name="Chen S."/>
            <person name="Sun C."/>
        </authorList>
    </citation>
    <scope>NUCLEOTIDE SEQUENCE [LARGE SCALE GENOMIC DNA]</scope>
</reference>
<evidence type="ECO:0000313" key="1">
    <source>
        <dbReference type="EMBL" id="KAI5676051.1"/>
    </source>
</evidence>
<dbReference type="EMBL" id="CM044702">
    <property type="protein sequence ID" value="KAI5676051.1"/>
    <property type="molecule type" value="Genomic_DNA"/>
</dbReference>
<sequence length="143" mass="16839">MEAMRKQEDYQSKLARVESMLMMEATMDMETSFLEDMIVMETSLLKEIMELVTSLLMLTYGHTSYDDYEGYERARTKYVEHSPYGYYKGSHDCYDFGYHMSMRGKIKMSMLSMLNANCKIDLLILLLMKLVMLIWLVLTLLKS</sequence>
<comment type="caution">
    <text evidence="1">The sequence shown here is derived from an EMBL/GenBank/DDBJ whole genome shotgun (WGS) entry which is preliminary data.</text>
</comment>
<keyword evidence="2" id="KW-1185">Reference proteome</keyword>
<proteinExistence type="predicted"/>
<dbReference type="Proteomes" id="UP001060085">
    <property type="component" value="Linkage Group LG02"/>
</dbReference>
<organism evidence="1 2">
    <name type="scientific">Catharanthus roseus</name>
    <name type="common">Madagascar periwinkle</name>
    <name type="synonym">Vinca rosea</name>
    <dbReference type="NCBI Taxonomy" id="4058"/>
    <lineage>
        <taxon>Eukaryota</taxon>
        <taxon>Viridiplantae</taxon>
        <taxon>Streptophyta</taxon>
        <taxon>Embryophyta</taxon>
        <taxon>Tracheophyta</taxon>
        <taxon>Spermatophyta</taxon>
        <taxon>Magnoliopsida</taxon>
        <taxon>eudicotyledons</taxon>
        <taxon>Gunneridae</taxon>
        <taxon>Pentapetalae</taxon>
        <taxon>asterids</taxon>
        <taxon>lamiids</taxon>
        <taxon>Gentianales</taxon>
        <taxon>Apocynaceae</taxon>
        <taxon>Rauvolfioideae</taxon>
        <taxon>Vinceae</taxon>
        <taxon>Catharanthinae</taxon>
        <taxon>Catharanthus</taxon>
    </lineage>
</organism>